<gene>
    <name evidence="1" type="ORF">E6C27_scaffold270G002900</name>
</gene>
<keyword evidence="1" id="KW-0808">Transferase</keyword>
<name>A0A5A7TAM0_CUCMM</name>
<comment type="caution">
    <text evidence="1">The sequence shown here is derived from an EMBL/GenBank/DDBJ whole genome shotgun (WGS) entry which is preliminary data.</text>
</comment>
<sequence length="255" mass="28794">MKAINFKALPIMGISKKSSLKLGKWRGDVYLVMIRIDDFNMLLGIEFLLKHKVIPMPLAQCMVVTSGSSTIVNEYVDVISHELPKSQPPRQEINHEIEYVPRAKPLAKNAYLMAPPNLAEFKRQLDALLAAEFIRPVKASYGAPMLFQKKKDGMLYYYLTKLDRRSGYYEVQIAQRDELKTTYLIRYGAFKFLVMTFNLTNALATFSTLINQVIHKYLDQFVGPVLGLVGASKSFVVETDASGFDLGGVLTQEVI</sequence>
<evidence type="ECO:0000313" key="2">
    <source>
        <dbReference type="Proteomes" id="UP000321393"/>
    </source>
</evidence>
<evidence type="ECO:0000313" key="1">
    <source>
        <dbReference type="EMBL" id="KAA0038399.1"/>
    </source>
</evidence>
<dbReference type="InterPro" id="IPR043128">
    <property type="entry name" value="Rev_trsase/Diguanyl_cyclase"/>
</dbReference>
<proteinExistence type="predicted"/>
<organism evidence="1 2">
    <name type="scientific">Cucumis melo var. makuwa</name>
    <name type="common">Oriental melon</name>
    <dbReference type="NCBI Taxonomy" id="1194695"/>
    <lineage>
        <taxon>Eukaryota</taxon>
        <taxon>Viridiplantae</taxon>
        <taxon>Streptophyta</taxon>
        <taxon>Embryophyta</taxon>
        <taxon>Tracheophyta</taxon>
        <taxon>Spermatophyta</taxon>
        <taxon>Magnoliopsida</taxon>
        <taxon>eudicotyledons</taxon>
        <taxon>Gunneridae</taxon>
        <taxon>Pentapetalae</taxon>
        <taxon>rosids</taxon>
        <taxon>fabids</taxon>
        <taxon>Cucurbitales</taxon>
        <taxon>Cucurbitaceae</taxon>
        <taxon>Benincaseae</taxon>
        <taxon>Cucumis</taxon>
    </lineage>
</organism>
<dbReference type="AlphaFoldDB" id="A0A5A7TAM0"/>
<dbReference type="Gene3D" id="3.10.10.10">
    <property type="entry name" value="HIV Type 1 Reverse Transcriptase, subunit A, domain 1"/>
    <property type="match status" value="2"/>
</dbReference>
<dbReference type="PANTHER" id="PTHR24559">
    <property type="entry name" value="TRANSPOSON TY3-I GAG-POL POLYPROTEIN"/>
    <property type="match status" value="1"/>
</dbReference>
<keyword evidence="1" id="KW-0695">RNA-directed DNA polymerase</keyword>
<dbReference type="EMBL" id="SSTE01018746">
    <property type="protein sequence ID" value="KAA0038399.1"/>
    <property type="molecule type" value="Genomic_DNA"/>
</dbReference>
<dbReference type="InterPro" id="IPR053134">
    <property type="entry name" value="RNA-dir_DNA_polymerase"/>
</dbReference>
<dbReference type="InterPro" id="IPR043502">
    <property type="entry name" value="DNA/RNA_pol_sf"/>
</dbReference>
<dbReference type="PANTHER" id="PTHR24559:SF436">
    <property type="entry name" value="RNA-DIRECTED DNA POLYMERASE HOMOLOG"/>
    <property type="match status" value="1"/>
</dbReference>
<dbReference type="Proteomes" id="UP000321393">
    <property type="component" value="Unassembled WGS sequence"/>
</dbReference>
<reference evidence="1 2" key="1">
    <citation type="submission" date="2019-08" db="EMBL/GenBank/DDBJ databases">
        <title>Draft genome sequences of two oriental melons (Cucumis melo L. var makuwa).</title>
        <authorList>
            <person name="Kwon S.-Y."/>
        </authorList>
    </citation>
    <scope>NUCLEOTIDE SEQUENCE [LARGE SCALE GENOMIC DNA]</scope>
    <source>
        <strain evidence="2">cv. SW 3</strain>
        <tissue evidence="1">Leaf</tissue>
    </source>
</reference>
<dbReference type="STRING" id="1194695.A0A5A7TAM0"/>
<accession>A0A5A7TAM0</accession>
<keyword evidence="1" id="KW-0548">Nucleotidyltransferase</keyword>
<dbReference type="Gene3D" id="3.30.70.270">
    <property type="match status" value="1"/>
</dbReference>
<dbReference type="GO" id="GO:0003964">
    <property type="term" value="F:RNA-directed DNA polymerase activity"/>
    <property type="evidence" value="ECO:0007669"/>
    <property type="project" value="UniProtKB-KW"/>
</dbReference>
<dbReference type="OrthoDB" id="2431547at2759"/>
<protein>
    <submittedName>
        <fullName evidence="1">Reverse transcriptase</fullName>
    </submittedName>
</protein>
<dbReference type="SUPFAM" id="SSF56672">
    <property type="entry name" value="DNA/RNA polymerases"/>
    <property type="match status" value="1"/>
</dbReference>